<dbReference type="Gene3D" id="3.30.1050.10">
    <property type="entry name" value="SCP2 sterol-binding domain"/>
    <property type="match status" value="1"/>
</dbReference>
<dbReference type="Proteomes" id="UP000635387">
    <property type="component" value="Unassembled WGS sequence"/>
</dbReference>
<dbReference type="Pfam" id="PF13530">
    <property type="entry name" value="SCP2_2"/>
    <property type="match status" value="1"/>
</dbReference>
<dbReference type="Gene3D" id="3.40.630.30">
    <property type="match status" value="2"/>
</dbReference>
<dbReference type="NCBIfam" id="NF002367">
    <property type="entry name" value="PRK01346.1-4"/>
    <property type="match status" value="1"/>
</dbReference>
<feature type="active site" description="Proton acceptor; via carboxylate" evidence="3">
    <location>
        <position position="403"/>
    </location>
</feature>
<organism evidence="6 7">
    <name type="scientific">Amycolatopsis oliviviridis</name>
    <dbReference type="NCBI Taxonomy" id="1471590"/>
    <lineage>
        <taxon>Bacteria</taxon>
        <taxon>Bacillati</taxon>
        <taxon>Actinomycetota</taxon>
        <taxon>Actinomycetes</taxon>
        <taxon>Pseudonocardiales</taxon>
        <taxon>Pseudonocardiaceae</taxon>
        <taxon>Amycolatopsis</taxon>
    </lineage>
</organism>
<keyword evidence="1 3" id="KW-0808">Transferase</keyword>
<keyword evidence="7" id="KW-1185">Reference proteome</keyword>
<keyword evidence="2 3" id="KW-0012">Acyltransferase</keyword>
<feature type="binding site" evidence="3">
    <location>
        <begin position="86"/>
        <end position="88"/>
    </location>
    <ligand>
        <name>acetyl-CoA</name>
        <dbReference type="ChEBI" id="CHEBI:57288"/>
    </ligand>
</feature>
<dbReference type="SUPFAM" id="SSF55729">
    <property type="entry name" value="Acyl-CoA N-acyltransferases (Nat)"/>
    <property type="match status" value="1"/>
</dbReference>
<dbReference type="InterPro" id="IPR036527">
    <property type="entry name" value="SCP2_sterol-bd_dom_sf"/>
</dbReference>
<dbReference type="InterPro" id="IPR022902">
    <property type="entry name" value="NAcTrfase_Eis"/>
</dbReference>
<protein>
    <submittedName>
        <fullName evidence="6">UPF0256 protein</fullName>
    </submittedName>
</protein>
<dbReference type="PANTHER" id="PTHR37817:SF1">
    <property type="entry name" value="N-ACETYLTRANSFERASE EIS"/>
    <property type="match status" value="1"/>
</dbReference>
<dbReference type="InterPro" id="IPR041380">
    <property type="entry name" value="Acetyltransf_17"/>
</dbReference>
<sequence>MIVPMSDFSVRLLRSDEERTATDVFRRALHVKEMTDEEWSAISASRQPDRAFGAFDPELIGTTRSFDSEVTLPGGGTTPLAAVSLVGVRADRTRRGVLTGLMRAQFEDFAARGVPAAMLHASEGAIYGRFGYGIGARAKSIEVDRHRARFRPEVPVGGEISVLGLESTIEQWPSLFDALPRTRPGMIARSPHLWPGYEREVRRATTPVSTAVHRGPDGVDGYVTYTVERAKFGAPSVLKIQSFHHSGSDAFAGLWRYLLSVDLVDRITAEKRPLDEPVELLFTDPRHVSVEKTQDEGWLRLVDVATMLDARTYQGEPVVIEVTDPFLEHNSGRYRLSEDGAARTTDPADLELGVDTLSMVYLGAWRVSELAAVGRVRATGEAASVRADLLFGTRVNPWCGTFF</sequence>
<reference evidence="7" key="1">
    <citation type="journal article" date="2019" name="Int. J. Syst. Evol. Microbiol.">
        <title>The Global Catalogue of Microorganisms (GCM) 10K type strain sequencing project: providing services to taxonomists for standard genome sequencing and annotation.</title>
        <authorList>
            <consortium name="The Broad Institute Genomics Platform"/>
            <consortium name="The Broad Institute Genome Sequencing Center for Infectious Disease"/>
            <person name="Wu L."/>
            <person name="Ma J."/>
        </authorList>
    </citation>
    <scope>NUCLEOTIDE SEQUENCE [LARGE SCALE GENOMIC DNA]</scope>
    <source>
        <strain evidence="7">CGMCC 4.7683</strain>
    </source>
</reference>
<evidence type="ECO:0000256" key="1">
    <source>
        <dbReference type="ARBA" id="ARBA00022679"/>
    </source>
</evidence>
<dbReference type="SUPFAM" id="SSF55718">
    <property type="entry name" value="SCP-like"/>
    <property type="match status" value="1"/>
</dbReference>
<feature type="binding site" evidence="3">
    <location>
        <begin position="94"/>
        <end position="99"/>
    </location>
    <ligand>
        <name>acetyl-CoA</name>
        <dbReference type="ChEBI" id="CHEBI:57288"/>
    </ligand>
</feature>
<comment type="caution">
    <text evidence="6">The sequence shown here is derived from an EMBL/GenBank/DDBJ whole genome shotgun (WGS) entry which is preliminary data.</text>
</comment>
<dbReference type="EMBL" id="BNAY01000001">
    <property type="protein sequence ID" value="GHH04249.1"/>
    <property type="molecule type" value="Genomic_DNA"/>
</dbReference>
<feature type="domain" description="Eis-like acetyltransferase" evidence="5">
    <location>
        <begin position="185"/>
        <end position="292"/>
    </location>
</feature>
<comment type="similarity">
    <text evidence="3">Belongs to the acetyltransferase Eis family.</text>
</comment>
<name>A0ABQ3L4S6_9PSEU</name>
<feature type="binding site" evidence="3">
    <location>
        <begin position="122"/>
        <end position="123"/>
    </location>
    <ligand>
        <name>acetyl-CoA</name>
        <dbReference type="ChEBI" id="CHEBI:57288"/>
    </ligand>
</feature>
<dbReference type="Pfam" id="PF13527">
    <property type="entry name" value="Acetyltransf_9"/>
    <property type="match status" value="1"/>
</dbReference>
<dbReference type="Pfam" id="PF17668">
    <property type="entry name" value="Acetyltransf_17"/>
    <property type="match status" value="1"/>
</dbReference>
<evidence type="ECO:0000313" key="7">
    <source>
        <dbReference type="Proteomes" id="UP000635387"/>
    </source>
</evidence>
<evidence type="ECO:0000256" key="3">
    <source>
        <dbReference type="HAMAP-Rule" id="MF_01812"/>
    </source>
</evidence>
<evidence type="ECO:0000259" key="5">
    <source>
        <dbReference type="Pfam" id="PF17668"/>
    </source>
</evidence>
<dbReference type="InterPro" id="IPR051554">
    <property type="entry name" value="Acetyltransferase_Eis"/>
</dbReference>
<dbReference type="InterPro" id="IPR025559">
    <property type="entry name" value="Eis_dom"/>
</dbReference>
<accession>A0ABQ3L4S6</accession>
<comment type="subunit">
    <text evidence="3">Homohexamer; trimer of dimers.</text>
</comment>
<evidence type="ECO:0000259" key="4">
    <source>
        <dbReference type="Pfam" id="PF13530"/>
    </source>
</evidence>
<dbReference type="PANTHER" id="PTHR37817">
    <property type="entry name" value="N-ACETYLTRANSFERASE EIS"/>
    <property type="match status" value="1"/>
</dbReference>
<dbReference type="HAMAP" id="MF_01812">
    <property type="entry name" value="Eis"/>
    <property type="match status" value="1"/>
</dbReference>
<feature type="domain" description="Enhanced intracellular survival protein" evidence="4">
    <location>
        <begin position="304"/>
        <end position="399"/>
    </location>
</feature>
<proteinExistence type="inferred from homology"/>
<gene>
    <name evidence="6" type="ORF">GCM10017790_06820</name>
</gene>
<evidence type="ECO:0000313" key="6">
    <source>
        <dbReference type="EMBL" id="GHH04249.1"/>
    </source>
</evidence>
<dbReference type="InterPro" id="IPR016181">
    <property type="entry name" value="Acyl_CoA_acyltransferase"/>
</dbReference>
<feature type="active site" description="Proton donor" evidence="3">
    <location>
        <position position="127"/>
    </location>
</feature>
<evidence type="ECO:0000256" key="2">
    <source>
        <dbReference type="ARBA" id="ARBA00023315"/>
    </source>
</evidence>